<dbReference type="RefSeq" id="WP_092666189.1">
    <property type="nucleotide sequence ID" value="NZ_LT629734.1"/>
</dbReference>
<proteinExistence type="predicted"/>
<dbReference type="OrthoDB" id="4377282at2"/>
<reference evidence="2" key="1">
    <citation type="submission" date="2016-10" db="EMBL/GenBank/DDBJ databases">
        <authorList>
            <person name="Varghese N."/>
            <person name="Submissions S."/>
        </authorList>
    </citation>
    <scope>NUCLEOTIDE SEQUENCE [LARGE SCALE GENOMIC DNA]</scope>
    <source>
        <strain evidence="2">DSM 22965</strain>
    </source>
</reference>
<gene>
    <name evidence="1" type="ORF">SAMN04489719_1226</name>
</gene>
<accession>A0A1H1NC64</accession>
<keyword evidence="2" id="KW-1185">Reference proteome</keyword>
<organism evidence="1 2">
    <name type="scientific">Agrococcus carbonis</name>
    <dbReference type="NCBI Taxonomy" id="684552"/>
    <lineage>
        <taxon>Bacteria</taxon>
        <taxon>Bacillati</taxon>
        <taxon>Actinomycetota</taxon>
        <taxon>Actinomycetes</taxon>
        <taxon>Micrococcales</taxon>
        <taxon>Microbacteriaceae</taxon>
        <taxon>Agrococcus</taxon>
    </lineage>
</organism>
<dbReference type="AlphaFoldDB" id="A0A1H1NC64"/>
<evidence type="ECO:0000313" key="2">
    <source>
        <dbReference type="Proteomes" id="UP000199649"/>
    </source>
</evidence>
<dbReference type="EMBL" id="LT629734">
    <property type="protein sequence ID" value="SDR96335.1"/>
    <property type="molecule type" value="Genomic_DNA"/>
</dbReference>
<dbReference type="STRING" id="684552.SAMN04489719_1226"/>
<name>A0A1H1NC64_9MICO</name>
<protein>
    <submittedName>
        <fullName evidence="1">Uncharacterized protein</fullName>
    </submittedName>
</protein>
<sequence>MCRATTCRVCGKTTWAGCGQHVQEVRRTVAASQWCGGEHSEREMAEARGTRGGFFARLFGR</sequence>
<dbReference type="Proteomes" id="UP000199649">
    <property type="component" value="Chromosome I"/>
</dbReference>
<evidence type="ECO:0000313" key="1">
    <source>
        <dbReference type="EMBL" id="SDR96335.1"/>
    </source>
</evidence>